<gene>
    <name evidence="1" type="ORF">CXB51_019469</name>
</gene>
<organism evidence="1 2">
    <name type="scientific">Gossypium anomalum</name>
    <dbReference type="NCBI Taxonomy" id="47600"/>
    <lineage>
        <taxon>Eukaryota</taxon>
        <taxon>Viridiplantae</taxon>
        <taxon>Streptophyta</taxon>
        <taxon>Embryophyta</taxon>
        <taxon>Tracheophyta</taxon>
        <taxon>Spermatophyta</taxon>
        <taxon>Magnoliopsida</taxon>
        <taxon>eudicotyledons</taxon>
        <taxon>Gunneridae</taxon>
        <taxon>Pentapetalae</taxon>
        <taxon>rosids</taxon>
        <taxon>malvids</taxon>
        <taxon>Malvales</taxon>
        <taxon>Malvaceae</taxon>
        <taxon>Malvoideae</taxon>
        <taxon>Gossypium</taxon>
    </lineage>
</organism>
<dbReference type="OrthoDB" id="10575858at2759"/>
<sequence length="121" mass="13784">MGINGAVFLNRLFKTFPFPFSSPNTATYSTKIHSPEIKLLELIPVAIEPPSHLVADNAWAMTRSHHRRLHSRKFDSPSNFDLNEVNRGQKSIRKKRPYGGARKRHVETRPPGTILAYSKSF</sequence>
<name>A0A8J5YW68_9ROSI</name>
<accession>A0A8J5YW68</accession>
<reference evidence="1 2" key="1">
    <citation type="journal article" date="2021" name="bioRxiv">
        <title>The Gossypium anomalum genome as a resource for cotton improvement and evolutionary analysis of hybrid incompatibility.</title>
        <authorList>
            <person name="Grover C.E."/>
            <person name="Yuan D."/>
            <person name="Arick M.A."/>
            <person name="Miller E.R."/>
            <person name="Hu G."/>
            <person name="Peterson D.G."/>
            <person name="Wendel J.F."/>
            <person name="Udall J.A."/>
        </authorList>
    </citation>
    <scope>NUCLEOTIDE SEQUENCE [LARGE SCALE GENOMIC DNA]</scope>
    <source>
        <strain evidence="1">JFW-Udall</strain>
        <tissue evidence="1">Leaf</tissue>
    </source>
</reference>
<evidence type="ECO:0000313" key="1">
    <source>
        <dbReference type="EMBL" id="KAG8486106.1"/>
    </source>
</evidence>
<protein>
    <submittedName>
        <fullName evidence="1">Uncharacterized protein</fullName>
    </submittedName>
</protein>
<evidence type="ECO:0000313" key="2">
    <source>
        <dbReference type="Proteomes" id="UP000701853"/>
    </source>
</evidence>
<dbReference type="AlphaFoldDB" id="A0A8J5YW68"/>
<dbReference type="EMBL" id="JAHUZN010000008">
    <property type="protein sequence ID" value="KAG8486106.1"/>
    <property type="molecule type" value="Genomic_DNA"/>
</dbReference>
<comment type="caution">
    <text evidence="1">The sequence shown here is derived from an EMBL/GenBank/DDBJ whole genome shotgun (WGS) entry which is preliminary data.</text>
</comment>
<dbReference type="Proteomes" id="UP000701853">
    <property type="component" value="Chromosome 8"/>
</dbReference>
<proteinExistence type="predicted"/>
<keyword evidence="2" id="KW-1185">Reference proteome</keyword>